<feature type="compositionally biased region" description="Low complexity" evidence="1">
    <location>
        <begin position="13"/>
        <end position="39"/>
    </location>
</feature>
<accession>A0AA36B5K6</accession>
<feature type="region of interest" description="Disordered" evidence="1">
    <location>
        <begin position="1"/>
        <end position="63"/>
    </location>
</feature>
<dbReference type="AlphaFoldDB" id="A0AA36B5K6"/>
<dbReference type="EMBL" id="OX597822">
    <property type="protein sequence ID" value="CAI9728326.1"/>
    <property type="molecule type" value="Genomic_DNA"/>
</dbReference>
<proteinExistence type="predicted"/>
<dbReference type="Proteomes" id="UP001162480">
    <property type="component" value="Chromosome 9"/>
</dbReference>
<evidence type="ECO:0000313" key="2">
    <source>
        <dbReference type="EMBL" id="CAI9728326.1"/>
    </source>
</evidence>
<gene>
    <name evidence="2" type="ORF">OCTVUL_1B024613</name>
</gene>
<sequence>MTLLGKREDTDTEALTTTTSATVPNTDNNNANNDDSSNAADDHDDKATTAAANAFSPQGLENKRPLLQDVNEMIWTGFGLKRSDTSGHKKTS</sequence>
<evidence type="ECO:0000256" key="1">
    <source>
        <dbReference type="SAM" id="MobiDB-lite"/>
    </source>
</evidence>
<reference evidence="2" key="1">
    <citation type="submission" date="2023-08" db="EMBL/GenBank/DDBJ databases">
        <authorList>
            <person name="Alioto T."/>
            <person name="Alioto T."/>
            <person name="Gomez Garrido J."/>
        </authorList>
    </citation>
    <scope>NUCLEOTIDE SEQUENCE</scope>
</reference>
<evidence type="ECO:0000313" key="3">
    <source>
        <dbReference type="Proteomes" id="UP001162480"/>
    </source>
</evidence>
<name>A0AA36B5K6_OCTVU</name>
<keyword evidence="3" id="KW-1185">Reference proteome</keyword>
<organism evidence="2 3">
    <name type="scientific">Octopus vulgaris</name>
    <name type="common">Common octopus</name>
    <dbReference type="NCBI Taxonomy" id="6645"/>
    <lineage>
        <taxon>Eukaryota</taxon>
        <taxon>Metazoa</taxon>
        <taxon>Spiralia</taxon>
        <taxon>Lophotrochozoa</taxon>
        <taxon>Mollusca</taxon>
        <taxon>Cephalopoda</taxon>
        <taxon>Coleoidea</taxon>
        <taxon>Octopodiformes</taxon>
        <taxon>Octopoda</taxon>
        <taxon>Incirrata</taxon>
        <taxon>Octopodidae</taxon>
        <taxon>Octopus</taxon>
    </lineage>
</organism>
<protein>
    <submittedName>
        <fullName evidence="2">Uncharacterized protein</fullName>
    </submittedName>
</protein>